<organism evidence="1 2">
    <name type="scientific">Candolleomyces eurysporus</name>
    <dbReference type="NCBI Taxonomy" id="2828524"/>
    <lineage>
        <taxon>Eukaryota</taxon>
        <taxon>Fungi</taxon>
        <taxon>Dikarya</taxon>
        <taxon>Basidiomycota</taxon>
        <taxon>Agaricomycotina</taxon>
        <taxon>Agaricomycetes</taxon>
        <taxon>Agaricomycetidae</taxon>
        <taxon>Agaricales</taxon>
        <taxon>Agaricineae</taxon>
        <taxon>Psathyrellaceae</taxon>
        <taxon>Candolleomyces</taxon>
    </lineage>
</organism>
<dbReference type="Gene3D" id="3.80.10.10">
    <property type="entry name" value="Ribonuclease Inhibitor"/>
    <property type="match status" value="1"/>
</dbReference>
<dbReference type="Proteomes" id="UP001140091">
    <property type="component" value="Unassembled WGS sequence"/>
</dbReference>
<keyword evidence="2" id="KW-1185">Reference proteome</keyword>
<accession>A0A9W8J993</accession>
<dbReference type="EMBL" id="JANBPK010001048">
    <property type="protein sequence ID" value="KAJ2926725.1"/>
    <property type="molecule type" value="Genomic_DNA"/>
</dbReference>
<proteinExistence type="predicted"/>
<dbReference type="AlphaFoldDB" id="A0A9W8J993"/>
<feature type="non-terminal residue" evidence="1">
    <location>
        <position position="522"/>
    </location>
</feature>
<comment type="caution">
    <text evidence="1">The sequence shown here is derived from an EMBL/GenBank/DDBJ whole genome shotgun (WGS) entry which is preliminary data.</text>
</comment>
<sequence length="522" mass="58754">MPSLSRTAVLSNYELLTLIFGDFLPWDPTRLARDEVVQGRKQLRDLAITCKAFKDPALAKLWTYLDSLLPLALVLPDLRVWNNGYPTTQKPVSISPHAYVLIAKLLEGQALFPGLRKVVLQAECDPATELAILPLIFPPSVETAEIYGEGFSKPMFANYCLPFLMTQFKCTLKHLSLKNDKQDVDPAVVDAIVQLTCLESLDLQLPQSNRIKPEYLMEIGKAFQKLTSLKLDVHFPSHRVSETSPHQNHDLDTSGLFPALKSLHVVSRSESQICACIPAYLVEKITSLVLMLTEPIQTTDFFASTMISLSKMRSLKKLEVFGGSTTRVAHWNAMLPLLQQLPLEEFKLDVFQSTSWTASLESLVDGAVTFRGQTSKNTTAIQPLQALTLPSSLKNSFITLDCLSTLAEEAIGLEYLAISLKPEGRSSGRKAIADLLFAWKTLKRSSCPLKRLAVSQFGSDVVFSAQEYDDLAQLLDLMFPQLTSIRPYDGEKTQPYWNKHWWFIERLRKMYKRCRLNQLTSH</sequence>
<protein>
    <recommendedName>
        <fullName evidence="3">F-box domain-containing protein</fullName>
    </recommendedName>
</protein>
<reference evidence="1" key="1">
    <citation type="submission" date="2022-06" db="EMBL/GenBank/DDBJ databases">
        <title>Genome Sequence of Candolleomyces eurysporus.</title>
        <authorList>
            <person name="Buettner E."/>
        </authorList>
    </citation>
    <scope>NUCLEOTIDE SEQUENCE</scope>
    <source>
        <strain evidence="1">VTCC 930004</strain>
    </source>
</reference>
<name>A0A9W8J993_9AGAR</name>
<dbReference type="InterPro" id="IPR032675">
    <property type="entry name" value="LRR_dom_sf"/>
</dbReference>
<dbReference type="OrthoDB" id="3543113at2759"/>
<dbReference type="SUPFAM" id="SSF52047">
    <property type="entry name" value="RNI-like"/>
    <property type="match status" value="1"/>
</dbReference>
<evidence type="ECO:0000313" key="1">
    <source>
        <dbReference type="EMBL" id="KAJ2926725.1"/>
    </source>
</evidence>
<evidence type="ECO:0008006" key="3">
    <source>
        <dbReference type="Google" id="ProtNLM"/>
    </source>
</evidence>
<evidence type="ECO:0000313" key="2">
    <source>
        <dbReference type="Proteomes" id="UP001140091"/>
    </source>
</evidence>
<gene>
    <name evidence="1" type="ORF">H1R20_g10358</name>
</gene>